<evidence type="ECO:0000313" key="3">
    <source>
        <dbReference type="Proteomes" id="UP000193498"/>
    </source>
</evidence>
<dbReference type="GO" id="GO:0030674">
    <property type="term" value="F:protein-macromolecule adaptor activity"/>
    <property type="evidence" value="ECO:0007669"/>
    <property type="project" value="TreeGrafter"/>
</dbReference>
<protein>
    <recommendedName>
        <fullName evidence="1">Arrestin C-terminal-like domain-containing protein</fullName>
    </recommendedName>
</protein>
<dbReference type="OrthoDB" id="2333384at2759"/>
<dbReference type="Proteomes" id="UP000193498">
    <property type="component" value="Unassembled WGS sequence"/>
</dbReference>
<sequence length="321" mass="37049">MHKNTLRIHLIEDPVILHGSPDDSVGRILSGHVSLTLAKPMSVKCISLRLKGKVEFHRIKEIWEKVTIVDRTWTLLRPGMDNYLLDAKTHMFPFEFALRGNLPDSVNVAHCRVSYRLTSVVERPLFWNIKASRVLRIQRTCSPLVDQRYIPHSSLGVWAKSLYYNISLEKGSFTPGELIPVSFKFLSQTKEYYITEIIVSIREVASYTDLNLKPTIDSEKIYQKTFDSRLYPLDQGFQVTLPMPTNIHCDCSSDIITVSHLIVAKIRLMDAFQRRWYFYINVPFVVQSHAQHELSNSPPSYESPNAEISPPPYQRVEVFCH</sequence>
<evidence type="ECO:0000259" key="1">
    <source>
        <dbReference type="SMART" id="SM01017"/>
    </source>
</evidence>
<dbReference type="Pfam" id="PF00339">
    <property type="entry name" value="Arrestin_N"/>
    <property type="match status" value="1"/>
</dbReference>
<dbReference type="SMART" id="SM01017">
    <property type="entry name" value="Arrestin_C"/>
    <property type="match status" value="1"/>
</dbReference>
<dbReference type="InterPro" id="IPR050357">
    <property type="entry name" value="Arrestin_domain-protein"/>
</dbReference>
<dbReference type="AlphaFoldDB" id="A0A1Y1WQB0"/>
<organism evidence="2 3">
    <name type="scientific">Basidiobolus meristosporus CBS 931.73</name>
    <dbReference type="NCBI Taxonomy" id="1314790"/>
    <lineage>
        <taxon>Eukaryota</taxon>
        <taxon>Fungi</taxon>
        <taxon>Fungi incertae sedis</taxon>
        <taxon>Zoopagomycota</taxon>
        <taxon>Entomophthoromycotina</taxon>
        <taxon>Basidiobolomycetes</taxon>
        <taxon>Basidiobolales</taxon>
        <taxon>Basidiobolaceae</taxon>
        <taxon>Basidiobolus</taxon>
    </lineage>
</organism>
<dbReference type="InterPro" id="IPR011021">
    <property type="entry name" value="Arrestin-like_N"/>
</dbReference>
<comment type="caution">
    <text evidence="2">The sequence shown here is derived from an EMBL/GenBank/DDBJ whole genome shotgun (WGS) entry which is preliminary data.</text>
</comment>
<dbReference type="Gene3D" id="2.60.40.640">
    <property type="match status" value="1"/>
</dbReference>
<dbReference type="InterPro" id="IPR014752">
    <property type="entry name" value="Arrestin-like_C"/>
</dbReference>
<dbReference type="STRING" id="1314790.A0A1Y1WQB0"/>
<gene>
    <name evidence="2" type="ORF">K493DRAFT_309146</name>
</gene>
<accession>A0A1Y1WQB0</accession>
<dbReference type="PANTHER" id="PTHR11188">
    <property type="entry name" value="ARRESTIN DOMAIN CONTAINING PROTEIN"/>
    <property type="match status" value="1"/>
</dbReference>
<dbReference type="EMBL" id="MCFE01001004">
    <property type="protein sequence ID" value="ORX75585.1"/>
    <property type="molecule type" value="Genomic_DNA"/>
</dbReference>
<dbReference type="InParanoid" id="A0A1Y1WQB0"/>
<dbReference type="SUPFAM" id="SSF81296">
    <property type="entry name" value="E set domains"/>
    <property type="match status" value="2"/>
</dbReference>
<dbReference type="InterPro" id="IPR014756">
    <property type="entry name" value="Ig_E-set"/>
</dbReference>
<keyword evidence="3" id="KW-1185">Reference proteome</keyword>
<dbReference type="GO" id="GO:0005886">
    <property type="term" value="C:plasma membrane"/>
    <property type="evidence" value="ECO:0007669"/>
    <property type="project" value="TreeGrafter"/>
</dbReference>
<dbReference type="Pfam" id="PF02752">
    <property type="entry name" value="Arrestin_C"/>
    <property type="match status" value="1"/>
</dbReference>
<feature type="domain" description="Arrestin C-terminal-like" evidence="1">
    <location>
        <begin position="158"/>
        <end position="289"/>
    </location>
</feature>
<dbReference type="PANTHER" id="PTHR11188:SF17">
    <property type="entry name" value="FI21816P1"/>
    <property type="match status" value="1"/>
</dbReference>
<dbReference type="GO" id="GO:0031625">
    <property type="term" value="F:ubiquitin protein ligase binding"/>
    <property type="evidence" value="ECO:0007669"/>
    <property type="project" value="TreeGrafter"/>
</dbReference>
<name>A0A1Y1WQB0_9FUNG</name>
<dbReference type="InterPro" id="IPR011022">
    <property type="entry name" value="Arrestin_C-like"/>
</dbReference>
<proteinExistence type="predicted"/>
<reference evidence="2 3" key="1">
    <citation type="submission" date="2016-07" db="EMBL/GenBank/DDBJ databases">
        <title>Pervasive Adenine N6-methylation of Active Genes in Fungi.</title>
        <authorList>
            <consortium name="DOE Joint Genome Institute"/>
            <person name="Mondo S.J."/>
            <person name="Dannebaum R.O."/>
            <person name="Kuo R.C."/>
            <person name="Labutti K."/>
            <person name="Haridas S."/>
            <person name="Kuo A."/>
            <person name="Salamov A."/>
            <person name="Ahrendt S.R."/>
            <person name="Lipzen A."/>
            <person name="Sullivan W."/>
            <person name="Andreopoulos W.B."/>
            <person name="Clum A."/>
            <person name="Lindquist E."/>
            <person name="Daum C."/>
            <person name="Ramamoorthy G.K."/>
            <person name="Gryganskyi A."/>
            <person name="Culley D."/>
            <person name="Magnuson J.K."/>
            <person name="James T.Y."/>
            <person name="O'Malley M.A."/>
            <person name="Stajich J.E."/>
            <person name="Spatafora J.W."/>
            <person name="Visel A."/>
            <person name="Grigoriev I.V."/>
        </authorList>
    </citation>
    <scope>NUCLEOTIDE SEQUENCE [LARGE SCALE GENOMIC DNA]</scope>
    <source>
        <strain evidence="2 3">CBS 931.73</strain>
    </source>
</reference>
<dbReference type="GO" id="GO:0070086">
    <property type="term" value="P:ubiquitin-dependent endocytosis"/>
    <property type="evidence" value="ECO:0007669"/>
    <property type="project" value="TreeGrafter"/>
</dbReference>
<evidence type="ECO:0000313" key="2">
    <source>
        <dbReference type="EMBL" id="ORX75585.1"/>
    </source>
</evidence>
<dbReference type="GO" id="GO:0005829">
    <property type="term" value="C:cytosol"/>
    <property type="evidence" value="ECO:0007669"/>
    <property type="project" value="TreeGrafter"/>
</dbReference>